<keyword evidence="1" id="KW-1133">Transmembrane helix</keyword>
<proteinExistence type="predicted"/>
<feature type="transmembrane region" description="Helical" evidence="1">
    <location>
        <begin position="221"/>
        <end position="241"/>
    </location>
</feature>
<organism evidence="2">
    <name type="scientific">Cladocopium goreaui</name>
    <dbReference type="NCBI Taxonomy" id="2562237"/>
    <lineage>
        <taxon>Eukaryota</taxon>
        <taxon>Sar</taxon>
        <taxon>Alveolata</taxon>
        <taxon>Dinophyceae</taxon>
        <taxon>Suessiales</taxon>
        <taxon>Symbiodiniaceae</taxon>
        <taxon>Cladocopium</taxon>
    </lineage>
</organism>
<keyword evidence="5" id="KW-1185">Reference proteome</keyword>
<feature type="transmembrane region" description="Helical" evidence="1">
    <location>
        <begin position="247"/>
        <end position="264"/>
    </location>
</feature>
<feature type="transmembrane region" description="Helical" evidence="1">
    <location>
        <begin position="6"/>
        <end position="25"/>
    </location>
</feature>
<name>A0A9P1CQ69_9DINO</name>
<dbReference type="AlphaFoldDB" id="A0A9P1CQ69"/>
<reference evidence="2" key="1">
    <citation type="submission" date="2022-10" db="EMBL/GenBank/DDBJ databases">
        <authorList>
            <person name="Chen Y."/>
            <person name="Dougan E. K."/>
            <person name="Chan C."/>
            <person name="Rhodes N."/>
            <person name="Thang M."/>
        </authorList>
    </citation>
    <scope>NUCLEOTIDE SEQUENCE</scope>
</reference>
<evidence type="ECO:0000313" key="5">
    <source>
        <dbReference type="Proteomes" id="UP001152797"/>
    </source>
</evidence>
<dbReference type="Proteomes" id="UP001152797">
    <property type="component" value="Unassembled WGS sequence"/>
</dbReference>
<reference evidence="3" key="2">
    <citation type="submission" date="2024-04" db="EMBL/GenBank/DDBJ databases">
        <authorList>
            <person name="Chen Y."/>
            <person name="Shah S."/>
            <person name="Dougan E. K."/>
            <person name="Thang M."/>
            <person name="Chan C."/>
        </authorList>
    </citation>
    <scope>NUCLEOTIDE SEQUENCE [LARGE SCALE GENOMIC DNA]</scope>
</reference>
<keyword evidence="1" id="KW-0472">Membrane</keyword>
<evidence type="ECO:0000313" key="4">
    <source>
        <dbReference type="EMBL" id="CAL4783066.1"/>
    </source>
</evidence>
<evidence type="ECO:0000313" key="3">
    <source>
        <dbReference type="EMBL" id="CAL1149129.1"/>
    </source>
</evidence>
<gene>
    <name evidence="2" type="ORF">C1SCF055_LOCUS22281</name>
</gene>
<dbReference type="EMBL" id="CAMXCT020002112">
    <property type="protein sequence ID" value="CAL1149129.1"/>
    <property type="molecule type" value="Genomic_DNA"/>
</dbReference>
<dbReference type="EMBL" id="CAMXCT030002112">
    <property type="protein sequence ID" value="CAL4783066.1"/>
    <property type="molecule type" value="Genomic_DNA"/>
</dbReference>
<evidence type="ECO:0000256" key="1">
    <source>
        <dbReference type="SAM" id="Phobius"/>
    </source>
</evidence>
<feature type="transmembrane region" description="Helical" evidence="1">
    <location>
        <begin position="173"/>
        <end position="189"/>
    </location>
</feature>
<feature type="transmembrane region" description="Helical" evidence="1">
    <location>
        <begin position="107"/>
        <end position="126"/>
    </location>
</feature>
<feature type="transmembrane region" description="Helical" evidence="1">
    <location>
        <begin position="276"/>
        <end position="298"/>
    </location>
</feature>
<evidence type="ECO:0000313" key="2">
    <source>
        <dbReference type="EMBL" id="CAI3995754.1"/>
    </source>
</evidence>
<protein>
    <submittedName>
        <fullName evidence="4">Serine/threonine-protein phosphatase 2A 65 kDa regulatory subunit A beta isoform</fullName>
    </submittedName>
</protein>
<keyword evidence="1" id="KW-0812">Transmembrane</keyword>
<sequence length="409" mass="46371">MAIGCTHILAFYFLWLLGEVSLKVSRFRMAWRSAKARVHFARQGTSGLQETETIWVPPNGTQFVSLDSERRSLCVLCCTIFHWLEYLLPVCLALVTFVCGLMLDRGYLAEVGAVAAALLFFVMLGTHESLDQLGDQQRCTPPFIKHCFRHPEVLQYWGERWCRLGFNAQKRQRYPFAIVVGLTALVFGSFRLMSLTYACMCMMLYVCLRLLWMRVEGYGGWFYAFLESFVEIILLNIIIMMTSRNPLRDGAVVLILAVMRQFGFQREINSGERVRLASMITLGLVQVMLLGLVCFALSSVSDDNWSAFGEYMGSTKFYEIPHLPPNMTQKDVNTFPLCLVRFPHGAVGSGNALDFSKELSLADFGLMASLTYEHLGRESSDGIHGEPPSRVEEGCAHYFPNWHVEQKPP</sequence>
<feature type="transmembrane region" description="Helical" evidence="1">
    <location>
        <begin position="73"/>
        <end position="95"/>
    </location>
</feature>
<accession>A0A9P1CQ69</accession>
<comment type="caution">
    <text evidence="2">The sequence shown here is derived from an EMBL/GenBank/DDBJ whole genome shotgun (WGS) entry which is preliminary data.</text>
</comment>
<dbReference type="EMBL" id="CAMXCT010002112">
    <property type="protein sequence ID" value="CAI3995754.1"/>
    <property type="molecule type" value="Genomic_DNA"/>
</dbReference>
<feature type="non-terminal residue" evidence="2">
    <location>
        <position position="1"/>
    </location>
</feature>